<comment type="caution">
    <text evidence="1">The sequence shown here is derived from an EMBL/GenBank/DDBJ whole genome shotgun (WGS) entry which is preliminary data.</text>
</comment>
<dbReference type="Proteomes" id="UP000789702">
    <property type="component" value="Unassembled WGS sequence"/>
</dbReference>
<accession>A0ACA9P2M0</accession>
<organism evidence="1 2">
    <name type="scientific">Dentiscutata heterogama</name>
    <dbReference type="NCBI Taxonomy" id="1316150"/>
    <lineage>
        <taxon>Eukaryota</taxon>
        <taxon>Fungi</taxon>
        <taxon>Fungi incertae sedis</taxon>
        <taxon>Mucoromycota</taxon>
        <taxon>Glomeromycotina</taxon>
        <taxon>Glomeromycetes</taxon>
        <taxon>Diversisporales</taxon>
        <taxon>Gigasporaceae</taxon>
        <taxon>Dentiscutata</taxon>
    </lineage>
</organism>
<keyword evidence="2" id="KW-1185">Reference proteome</keyword>
<proteinExistence type="predicted"/>
<gene>
    <name evidence="1" type="ORF">DHETER_LOCUS10951</name>
</gene>
<protein>
    <submittedName>
        <fullName evidence="1">9009_t:CDS:1</fullName>
    </submittedName>
</protein>
<sequence length="44" mass="5311">MFMFESSDIDITNKLLDIDESKASMIEDHTVWTEELYKRLTDLW</sequence>
<name>A0ACA9P2M0_9GLOM</name>
<evidence type="ECO:0000313" key="1">
    <source>
        <dbReference type="EMBL" id="CAG8686442.1"/>
    </source>
</evidence>
<feature type="non-terminal residue" evidence="1">
    <location>
        <position position="44"/>
    </location>
</feature>
<reference evidence="1" key="1">
    <citation type="submission" date="2021-06" db="EMBL/GenBank/DDBJ databases">
        <authorList>
            <person name="Kallberg Y."/>
            <person name="Tangrot J."/>
            <person name="Rosling A."/>
        </authorList>
    </citation>
    <scope>NUCLEOTIDE SEQUENCE</scope>
    <source>
        <strain evidence="1">IL203A</strain>
    </source>
</reference>
<evidence type="ECO:0000313" key="2">
    <source>
        <dbReference type="Proteomes" id="UP000789702"/>
    </source>
</evidence>
<dbReference type="EMBL" id="CAJVPU010022690">
    <property type="protein sequence ID" value="CAG8686442.1"/>
    <property type="molecule type" value="Genomic_DNA"/>
</dbReference>